<evidence type="ECO:0000313" key="11">
    <source>
        <dbReference type="Proteomes" id="UP000247389"/>
    </source>
</evidence>
<dbReference type="Proteomes" id="UP000198612">
    <property type="component" value="Unassembled WGS sequence"/>
</dbReference>
<evidence type="ECO:0000313" key="14">
    <source>
        <dbReference type="Proteomes" id="UP000324896"/>
    </source>
</evidence>
<evidence type="ECO:0000313" key="1">
    <source>
        <dbReference type="EMBL" id="PXV60212.1"/>
    </source>
</evidence>
<dbReference type="InterPro" id="IPR028979">
    <property type="entry name" value="Ser_kin/Pase_Hpr-like_N_sf"/>
</dbReference>
<reference evidence="4 9" key="1">
    <citation type="submission" date="2016-10" db="EMBL/GenBank/DDBJ databases">
        <authorList>
            <person name="de Groot N.N."/>
        </authorList>
    </citation>
    <scope>NUCLEOTIDE SEQUENCE [LARGE SCALE GENOMIC DNA]</scope>
    <source>
        <strain evidence="4 9">WG7</strain>
    </source>
</reference>
<accession>A0A1G6Q0S0</accession>
<evidence type="ECO:0000313" key="8">
    <source>
        <dbReference type="Proteomes" id="UP000198612"/>
    </source>
</evidence>
<evidence type="ECO:0000313" key="4">
    <source>
        <dbReference type="EMBL" id="SDI87528.1"/>
    </source>
</evidence>
<evidence type="ECO:0000313" key="9">
    <source>
        <dbReference type="Proteomes" id="UP000198945"/>
    </source>
</evidence>
<organism evidence="2 14">
    <name type="scientific">Halanaerobium congolense</name>
    <dbReference type="NCBI Taxonomy" id="54121"/>
    <lineage>
        <taxon>Bacteria</taxon>
        <taxon>Bacillati</taxon>
        <taxon>Bacillota</taxon>
        <taxon>Clostridia</taxon>
        <taxon>Halanaerobiales</taxon>
        <taxon>Halanaerobiaceae</taxon>
        <taxon>Halanaerobium</taxon>
    </lineage>
</organism>
<dbReference type="Proteomes" id="UP000247389">
    <property type="component" value="Unassembled WGS sequence"/>
</dbReference>
<gene>
    <name evidence="6" type="ORF">BY453_1566</name>
    <name evidence="7" type="ORF">C7954_13610</name>
    <name evidence="1" type="ORF">C8C78_1557</name>
    <name evidence="2" type="ORF">SAMN04488597_11628</name>
    <name evidence="3" type="ORF">SAMN04488598_10556</name>
    <name evidence="5" type="ORF">SAMN04515652_10487</name>
    <name evidence="4" type="ORF">SAMN04515654_11812</name>
</gene>
<evidence type="ECO:0000313" key="7">
    <source>
        <dbReference type="EMBL" id="TDX38400.1"/>
    </source>
</evidence>
<dbReference type="GeneID" id="57013690"/>
<dbReference type="Proteomes" id="UP000324896">
    <property type="component" value="Unassembled WGS sequence"/>
</dbReference>
<keyword evidence="10" id="KW-1185">Reference proteome</keyword>
<evidence type="ECO:0000313" key="2">
    <source>
        <dbReference type="EMBL" id="SDC85919.1"/>
    </source>
</evidence>
<dbReference type="EMBL" id="FMYT01000016">
    <property type="protein sequence ID" value="SDC85919.1"/>
    <property type="molecule type" value="Genomic_DNA"/>
</dbReference>
<dbReference type="Gene3D" id="3.40.1390.20">
    <property type="entry name" value="HprK N-terminal domain-like"/>
    <property type="match status" value="1"/>
</dbReference>
<dbReference type="SUPFAM" id="SSF75138">
    <property type="entry name" value="HprK N-terminal domain-like"/>
    <property type="match status" value="1"/>
</dbReference>
<evidence type="ECO:0000313" key="5">
    <source>
        <dbReference type="EMBL" id="SES72641.1"/>
    </source>
</evidence>
<dbReference type="EMBL" id="FNBJ01000005">
    <property type="protein sequence ID" value="SDF03089.1"/>
    <property type="molecule type" value="Genomic_DNA"/>
</dbReference>
<name>A0A1G6Q0S0_9FIRM</name>
<proteinExistence type="predicted"/>
<dbReference type="EMBL" id="FNEH01000018">
    <property type="protein sequence ID" value="SDI87528.1"/>
    <property type="molecule type" value="Genomic_DNA"/>
</dbReference>
<evidence type="ECO:0000313" key="10">
    <source>
        <dbReference type="Proteomes" id="UP000199519"/>
    </source>
</evidence>
<evidence type="ECO:0000313" key="12">
    <source>
        <dbReference type="Proteomes" id="UP000295472"/>
    </source>
</evidence>
<dbReference type="RefSeq" id="WP_073156818.1">
    <property type="nucleotide sequence ID" value="NZ_FMYT01000016.1"/>
</dbReference>
<reference evidence="6 13" key="3">
    <citation type="submission" date="2019-03" db="EMBL/GenBank/DDBJ databases">
        <title>Deep subsurface shale carbon reservoir microbial communities from Ohio and West Virginia, USA.</title>
        <authorList>
            <person name="Wrighton K."/>
        </authorList>
    </citation>
    <scope>NUCLEOTIDE SEQUENCE [LARGE SCALE GENOMIC DNA]</scope>
    <source>
        <strain evidence="6 13">UTICA-S4D12</strain>
    </source>
</reference>
<dbReference type="EMBL" id="FOHG01000004">
    <property type="protein sequence ID" value="SES72641.1"/>
    <property type="molecule type" value="Genomic_DNA"/>
</dbReference>
<reference evidence="7 12" key="4">
    <citation type="submission" date="2019-03" db="EMBL/GenBank/DDBJ databases">
        <title>Subsurface microbial communities from deep shales in Ohio and West Virginia, USA.</title>
        <authorList>
            <person name="Wrighton K."/>
        </authorList>
    </citation>
    <scope>NUCLEOTIDE SEQUENCE [LARGE SCALE GENOMIC DNA]</scope>
    <source>
        <strain evidence="7 12">DSMZ 11287</strain>
        <strain evidence="1 11">MSL28</strain>
    </source>
</reference>
<dbReference type="Proteomes" id="UP000199519">
    <property type="component" value="Unassembled WGS sequence"/>
</dbReference>
<evidence type="ECO:0000313" key="13">
    <source>
        <dbReference type="Proteomes" id="UP000295758"/>
    </source>
</evidence>
<dbReference type="OrthoDB" id="9800356at2"/>
<dbReference type="EMBL" id="QICM01000055">
    <property type="protein sequence ID" value="PXV60212.1"/>
    <property type="molecule type" value="Genomic_DNA"/>
</dbReference>
<dbReference type="EMBL" id="SOEF01000036">
    <property type="protein sequence ID" value="TDX38400.1"/>
    <property type="molecule type" value="Genomic_DNA"/>
</dbReference>
<sequence>MTVKELVDLFNLEIVAGPNLEKEIDGVYIGDLLSNVMARAEKDNLWLTVQGHQNVVAVALLVELSAVILVEDFEYEENSVQRACQKGVNLLKTKKKSYDLACKFCESEI</sequence>
<dbReference type="EMBL" id="SOAA01000056">
    <property type="protein sequence ID" value="TDS25455.1"/>
    <property type="molecule type" value="Genomic_DNA"/>
</dbReference>
<protein>
    <submittedName>
        <fullName evidence="2">DRTGG domain-containing protein</fullName>
    </submittedName>
</protein>
<dbReference type="AlphaFoldDB" id="A0A1G6Q0S0"/>
<reference evidence="8 10" key="2">
    <citation type="submission" date="2016-10" db="EMBL/GenBank/DDBJ databases">
        <authorList>
            <person name="Varghese N."/>
            <person name="Submissions S."/>
        </authorList>
    </citation>
    <scope>NUCLEOTIDE SEQUENCE [LARGE SCALE GENOMIC DNA]</scope>
    <source>
        <strain evidence="2 14">WG10</strain>
        <strain evidence="3 10">WG2</strain>
        <strain evidence="5 8">WG5</strain>
    </source>
</reference>
<dbReference type="Proteomes" id="UP000198945">
    <property type="component" value="Unassembled WGS sequence"/>
</dbReference>
<dbReference type="STRING" id="54121.SAMN04515653_10156"/>
<evidence type="ECO:0000313" key="3">
    <source>
        <dbReference type="EMBL" id="SDF03089.1"/>
    </source>
</evidence>
<dbReference type="Proteomes" id="UP000295758">
    <property type="component" value="Unassembled WGS sequence"/>
</dbReference>
<evidence type="ECO:0000313" key="6">
    <source>
        <dbReference type="EMBL" id="TDS25455.1"/>
    </source>
</evidence>
<dbReference type="Proteomes" id="UP000295472">
    <property type="component" value="Unassembled WGS sequence"/>
</dbReference>